<reference evidence="1 2" key="1">
    <citation type="submission" date="2023-08" db="EMBL/GenBank/DDBJ databases">
        <title>Black Yeasts Isolated from many extreme environments.</title>
        <authorList>
            <person name="Coleine C."/>
            <person name="Stajich J.E."/>
            <person name="Selbmann L."/>
        </authorList>
    </citation>
    <scope>NUCLEOTIDE SEQUENCE [LARGE SCALE GENOMIC DNA]</scope>
    <source>
        <strain evidence="1 2">CCFEE 536</strain>
    </source>
</reference>
<protein>
    <submittedName>
        <fullName evidence="1">Uncharacterized protein</fullName>
    </submittedName>
</protein>
<evidence type="ECO:0000313" key="2">
    <source>
        <dbReference type="Proteomes" id="UP001357485"/>
    </source>
</evidence>
<organism evidence="1 2">
    <name type="scientific">Cryomyces antarcticus</name>
    <dbReference type="NCBI Taxonomy" id="329879"/>
    <lineage>
        <taxon>Eukaryota</taxon>
        <taxon>Fungi</taxon>
        <taxon>Dikarya</taxon>
        <taxon>Ascomycota</taxon>
        <taxon>Pezizomycotina</taxon>
        <taxon>Dothideomycetes</taxon>
        <taxon>Dothideomycetes incertae sedis</taxon>
        <taxon>Cryomyces</taxon>
    </lineage>
</organism>
<sequence length="74" mass="8492">MLSYSSTRNLDDTGFHSQQLQGPDLTEALTSVCYLPLYHRRFTAEEIAKNVMSHDEAATFRRISYDLSLPIQHC</sequence>
<keyword evidence="2" id="KW-1185">Reference proteome</keyword>
<gene>
    <name evidence="1" type="ORF">LTR16_005329</name>
</gene>
<dbReference type="EMBL" id="JAVRRA010000841">
    <property type="protein sequence ID" value="KAK5283872.1"/>
    <property type="molecule type" value="Genomic_DNA"/>
</dbReference>
<dbReference type="Proteomes" id="UP001357485">
    <property type="component" value="Unassembled WGS sequence"/>
</dbReference>
<evidence type="ECO:0000313" key="1">
    <source>
        <dbReference type="EMBL" id="KAK5283872.1"/>
    </source>
</evidence>
<feature type="non-terminal residue" evidence="1">
    <location>
        <position position="74"/>
    </location>
</feature>
<proteinExistence type="predicted"/>
<comment type="caution">
    <text evidence="1">The sequence shown here is derived from an EMBL/GenBank/DDBJ whole genome shotgun (WGS) entry which is preliminary data.</text>
</comment>
<accession>A0ABR0M5H0</accession>
<name>A0ABR0M5H0_9PEZI</name>